<dbReference type="SMART" id="SM00239">
    <property type="entry name" value="C2"/>
    <property type="match status" value="2"/>
</dbReference>
<dbReference type="Pfam" id="PF00168">
    <property type="entry name" value="C2"/>
    <property type="match status" value="2"/>
</dbReference>
<dbReference type="CDD" id="cd01459">
    <property type="entry name" value="vWA_copine_like"/>
    <property type="match status" value="1"/>
</dbReference>
<dbReference type="InterPro" id="IPR035892">
    <property type="entry name" value="C2_domain_sf"/>
</dbReference>
<protein>
    <recommendedName>
        <fullName evidence="5">C2 domain-containing protein</fullName>
    </recommendedName>
</protein>
<dbReference type="GO" id="GO:0005886">
    <property type="term" value="C:plasma membrane"/>
    <property type="evidence" value="ECO:0007669"/>
    <property type="project" value="TreeGrafter"/>
</dbReference>
<feature type="domain" description="C2" evidence="5">
    <location>
        <begin position="135"/>
        <end position="262"/>
    </location>
</feature>
<dbReference type="GO" id="GO:0005544">
    <property type="term" value="F:calcium-dependent phospholipid binding"/>
    <property type="evidence" value="ECO:0007669"/>
    <property type="project" value="InterPro"/>
</dbReference>
<reference evidence="6" key="2">
    <citation type="submission" date="2025-08" db="UniProtKB">
        <authorList>
            <consortium name="Ensembl"/>
        </authorList>
    </citation>
    <scope>IDENTIFICATION</scope>
</reference>
<dbReference type="SUPFAM" id="SSF49562">
    <property type="entry name" value="C2 domain (Calcium/lipid-binding domain, CaLB)"/>
    <property type="match status" value="2"/>
</dbReference>
<evidence type="ECO:0000256" key="3">
    <source>
        <dbReference type="ARBA" id="ARBA00022737"/>
    </source>
</evidence>
<comment type="similarity">
    <text evidence="1">Belongs to the copine family.</text>
</comment>
<dbReference type="FunFam" id="2.60.40.150:FF:000083">
    <property type="entry name" value="Copine 4"/>
    <property type="match status" value="1"/>
</dbReference>
<dbReference type="CDD" id="cd04048">
    <property type="entry name" value="C2A_Copine"/>
    <property type="match status" value="1"/>
</dbReference>
<dbReference type="PANTHER" id="PTHR10857">
    <property type="entry name" value="COPINE"/>
    <property type="match status" value="1"/>
</dbReference>
<evidence type="ECO:0000256" key="4">
    <source>
        <dbReference type="ARBA" id="ARBA00022837"/>
    </source>
</evidence>
<keyword evidence="2" id="KW-0479">Metal-binding</keyword>
<evidence type="ECO:0000313" key="6">
    <source>
        <dbReference type="Ensembl" id="ENSATEP00000039827.1"/>
    </source>
</evidence>
<organism evidence="6 7">
    <name type="scientific">Anabas testudineus</name>
    <name type="common">Climbing perch</name>
    <name type="synonym">Anthias testudineus</name>
    <dbReference type="NCBI Taxonomy" id="64144"/>
    <lineage>
        <taxon>Eukaryota</taxon>
        <taxon>Metazoa</taxon>
        <taxon>Chordata</taxon>
        <taxon>Craniata</taxon>
        <taxon>Vertebrata</taxon>
        <taxon>Euteleostomi</taxon>
        <taxon>Actinopterygii</taxon>
        <taxon>Neopterygii</taxon>
        <taxon>Teleostei</taxon>
        <taxon>Neoteleostei</taxon>
        <taxon>Acanthomorphata</taxon>
        <taxon>Anabantaria</taxon>
        <taxon>Anabantiformes</taxon>
        <taxon>Anabantoidei</taxon>
        <taxon>Anabantidae</taxon>
        <taxon>Anabas</taxon>
    </lineage>
</organism>
<dbReference type="CDD" id="cd04047">
    <property type="entry name" value="C2B_Copine"/>
    <property type="match status" value="1"/>
</dbReference>
<dbReference type="InterPro" id="IPR002035">
    <property type="entry name" value="VWF_A"/>
</dbReference>
<evidence type="ECO:0000256" key="2">
    <source>
        <dbReference type="ARBA" id="ARBA00022723"/>
    </source>
</evidence>
<dbReference type="SMART" id="SM00327">
    <property type="entry name" value="VWA"/>
    <property type="match status" value="1"/>
</dbReference>
<evidence type="ECO:0000313" key="7">
    <source>
        <dbReference type="Proteomes" id="UP000265040"/>
    </source>
</evidence>
<feature type="domain" description="C2" evidence="5">
    <location>
        <begin position="4"/>
        <end position="129"/>
    </location>
</feature>
<dbReference type="GO" id="GO:0046872">
    <property type="term" value="F:metal ion binding"/>
    <property type="evidence" value="ECO:0007669"/>
    <property type="project" value="UniProtKB-KW"/>
</dbReference>
<sequence length="554" mass="62214">MKNDIYESAANSLGLFSSPCLTKVELRLTCKGISDRDALSKPDPCIVLNMKSHGQWMEVDRTEVIRSCVNPTYSKVFTLDFYFEEVQRLRFELYDINSSHNGLKEADFLGSVECTLGQIISQRKLSKALLRPGGTVGKAIITITAEELTGNDDYVELSFSARKLDDKDFFSKSDPFLEIYRLNDDATLQLVYRTETVMNNLNPVWKTFKVSLNSLCSGDHERKLQCTVWDWDSNGKHDYIGEFEATFKEMRGAIDGRQVQWPCINPKYKVKKKNYKNSGIVILNQCKIIKMHSFLDYIMGGCQIQFTVAIDFTASNGDPRNSCSLHYIHPYQPNEYLKALVAVGEICQDYDSDKMFPAFGFGAQIPPDYKVSHDFAVNFNEENPECAGIQGVVEAYQACLPKLQLYGPTNIAPIIQKVAKTASQEVHTKEAMQYFILLILTDGVITDMADTREAIVQASHLPMSIIIVGVGNADFSDMQMLDGDDGILRSPKGEPVLRDIVQFVPFRNFKHASPAALAKSVLAEVPNQVVDYYNSKGIKPKVSSEYQSSRPFGP</sequence>
<dbReference type="GO" id="GO:0071277">
    <property type="term" value="P:cellular response to calcium ion"/>
    <property type="evidence" value="ECO:0007669"/>
    <property type="project" value="TreeGrafter"/>
</dbReference>
<keyword evidence="3" id="KW-0677">Repeat</keyword>
<dbReference type="GeneTree" id="ENSGT00940000155519"/>
<dbReference type="InterPro" id="IPR037768">
    <property type="entry name" value="C2B_Copine"/>
</dbReference>
<dbReference type="PANTHER" id="PTHR10857:SF4">
    <property type="entry name" value="COPINE-4"/>
    <property type="match status" value="1"/>
</dbReference>
<reference evidence="6" key="1">
    <citation type="submission" date="2021-04" db="EMBL/GenBank/DDBJ databases">
        <authorList>
            <consortium name="Wellcome Sanger Institute Data Sharing"/>
        </authorList>
    </citation>
    <scope>NUCLEOTIDE SEQUENCE [LARGE SCALE GENOMIC DNA]</scope>
</reference>
<dbReference type="InterPro" id="IPR036465">
    <property type="entry name" value="vWFA_dom_sf"/>
</dbReference>
<proteinExistence type="inferred from homology"/>
<dbReference type="SUPFAM" id="SSF53300">
    <property type="entry name" value="vWA-like"/>
    <property type="match status" value="1"/>
</dbReference>
<keyword evidence="4" id="KW-0106">Calcium</keyword>
<keyword evidence="7" id="KW-1185">Reference proteome</keyword>
<dbReference type="FunFam" id="2.60.40.150:FF:000132">
    <property type="entry name" value="Copine 7"/>
    <property type="match status" value="1"/>
</dbReference>
<dbReference type="InterPro" id="IPR045052">
    <property type="entry name" value="Copine"/>
</dbReference>
<dbReference type="InterPro" id="IPR010734">
    <property type="entry name" value="Copine_C"/>
</dbReference>
<dbReference type="Gene3D" id="2.60.40.150">
    <property type="entry name" value="C2 domain"/>
    <property type="match status" value="2"/>
</dbReference>
<dbReference type="Proteomes" id="UP000265040">
    <property type="component" value="Chromosome 16"/>
</dbReference>
<accession>A0A7N5ZWG2</accession>
<evidence type="ECO:0000259" key="5">
    <source>
        <dbReference type="PROSITE" id="PS50004"/>
    </source>
</evidence>
<dbReference type="AlphaFoldDB" id="A0A7N5ZWG2"/>
<dbReference type="PROSITE" id="PS50004">
    <property type="entry name" value="C2"/>
    <property type="match status" value="2"/>
</dbReference>
<dbReference type="Gene3D" id="3.40.50.410">
    <property type="entry name" value="von Willebrand factor, type A domain"/>
    <property type="match status" value="1"/>
</dbReference>
<dbReference type="InterPro" id="IPR000008">
    <property type="entry name" value="C2_dom"/>
</dbReference>
<dbReference type="FunFam" id="3.40.50.410:FF:000042">
    <property type="entry name" value="Copine 4"/>
    <property type="match status" value="1"/>
</dbReference>
<dbReference type="Pfam" id="PF07002">
    <property type="entry name" value="Copine"/>
    <property type="match status" value="1"/>
</dbReference>
<dbReference type="Ensembl" id="ENSATET00000050864.2">
    <property type="protein sequence ID" value="ENSATEP00000039827.1"/>
    <property type="gene ID" value="ENSATEG00000018721.3"/>
</dbReference>
<name>A0A7N5ZWG2_ANATE</name>
<reference evidence="6" key="3">
    <citation type="submission" date="2025-09" db="UniProtKB">
        <authorList>
            <consortium name="Ensembl"/>
        </authorList>
    </citation>
    <scope>IDENTIFICATION</scope>
</reference>
<evidence type="ECO:0000256" key="1">
    <source>
        <dbReference type="ARBA" id="ARBA00009048"/>
    </source>
</evidence>